<evidence type="ECO:0000313" key="3">
    <source>
        <dbReference type="EMBL" id="RCK78794.1"/>
    </source>
</evidence>
<feature type="transmembrane region" description="Helical" evidence="2">
    <location>
        <begin position="78"/>
        <end position="101"/>
    </location>
</feature>
<gene>
    <name evidence="3" type="ORF">OZSIB_1147</name>
</gene>
<name>A0A367ZL20_9BACT</name>
<feature type="transmembrane region" description="Helical" evidence="2">
    <location>
        <begin position="177"/>
        <end position="199"/>
    </location>
</feature>
<proteinExistence type="predicted"/>
<feature type="transmembrane region" description="Helical" evidence="2">
    <location>
        <begin position="272"/>
        <end position="294"/>
    </location>
</feature>
<feature type="transmembrane region" description="Helical" evidence="2">
    <location>
        <begin position="237"/>
        <end position="260"/>
    </location>
</feature>
<evidence type="ECO:0000313" key="4">
    <source>
        <dbReference type="Proteomes" id="UP000252355"/>
    </source>
</evidence>
<feature type="transmembrane region" description="Helical" evidence="2">
    <location>
        <begin position="442"/>
        <end position="460"/>
    </location>
</feature>
<reference evidence="3 4" key="1">
    <citation type="submission" date="2018-05" db="EMBL/GenBank/DDBJ databases">
        <title>A metagenomic window into the 2 km-deep terrestrial subsurface aquifer revealed taxonomically and functionally diverse microbial community comprising novel uncultured bacterial lineages.</title>
        <authorList>
            <person name="Kadnikov V.V."/>
            <person name="Mardanov A.V."/>
            <person name="Beletsky A.V."/>
            <person name="Banks D."/>
            <person name="Pimenov N.V."/>
            <person name="Frank Y.A."/>
            <person name="Karnachuk O.V."/>
            <person name="Ravin N.V."/>
        </authorList>
    </citation>
    <scope>NUCLEOTIDE SEQUENCE [LARGE SCALE GENOMIC DNA]</scope>
    <source>
        <strain evidence="3">BY5</strain>
    </source>
</reference>
<evidence type="ECO:0000256" key="1">
    <source>
        <dbReference type="SAM" id="MobiDB-lite"/>
    </source>
</evidence>
<organism evidence="3 4">
    <name type="scientific">Candidatus Ozemobacter sibiricus</name>
    <dbReference type="NCBI Taxonomy" id="2268124"/>
    <lineage>
        <taxon>Bacteria</taxon>
        <taxon>Candidatus Ozemobacteria</taxon>
        <taxon>Candidatus Ozemobacterales</taxon>
        <taxon>Candidatus Ozemobacteraceae</taxon>
        <taxon>Candidatus Ozemobacter</taxon>
    </lineage>
</organism>
<comment type="caution">
    <text evidence="3">The sequence shown here is derived from an EMBL/GenBank/DDBJ whole genome shotgun (WGS) entry which is preliminary data.</text>
</comment>
<sequence>MTAAGRWPRAVRLGGGLAMAFVVGQTGWALWQEWQATGSTLGFPLDDAWIHLAFGRNLAWGLGFAVQPGEPSTASTSLLWSLWVGLLHAVFGGLGLAPVIWAVKVSGLGFAILAIWGASGLLADELTASQAVTSGSSPIGSPLEGADVPAPEATAAAALASAPPAAPSGWDGRPGRYGWLVGALPLLLVMVYPLGWAALSGMEVPAVMAVCTWAWRWQRRGERESGKAGWWARRAAVILWAVAVLLRPESGLVLLVMTLVAARQESGRWVMAVGRLGAWAVPVLLAQAGFYWWVGGQPFPSTLAAKMTARAWPLAWQTGGWRAVADTLWQSPVQDLAELLGFVLVECPVFLILWGSWPFLTRRSDRPASEPEETDLATGPGLAEWLAWGALPAVVIAVGWVAGPEFQTLFHGRYVAPFLWLSALVGVTGLAGAAVHRPLQRWVLLALLMGAALGIGRQAAVANEYSDEVATINTLQVGWALWFRAHRPPGERLALNDVGAMAYFGRQRLLDLEGLITPSSLPWRRQNRIDRYLEQEKPALLLIFPFWYPEILGRLDVFKPALKRSVSVNRTGGGEELVLFTMPWSPPPPRDGWPGQQGGIRFPSEVPDPRF</sequence>
<keyword evidence="2" id="KW-1133">Transmembrane helix</keyword>
<feature type="transmembrane region" description="Helical" evidence="2">
    <location>
        <begin position="381"/>
        <end position="402"/>
    </location>
</feature>
<dbReference type="Proteomes" id="UP000252355">
    <property type="component" value="Unassembled WGS sequence"/>
</dbReference>
<evidence type="ECO:0008006" key="5">
    <source>
        <dbReference type="Google" id="ProtNLM"/>
    </source>
</evidence>
<feature type="transmembrane region" description="Helical" evidence="2">
    <location>
        <begin position="339"/>
        <end position="360"/>
    </location>
</feature>
<protein>
    <recommendedName>
        <fullName evidence="5">Glycosyltransferase RgtA/B/C/D-like domain-containing protein</fullName>
    </recommendedName>
</protein>
<feature type="region of interest" description="Disordered" evidence="1">
    <location>
        <begin position="588"/>
        <end position="611"/>
    </location>
</feature>
<keyword evidence="2" id="KW-0812">Transmembrane</keyword>
<evidence type="ECO:0000256" key="2">
    <source>
        <dbReference type="SAM" id="Phobius"/>
    </source>
</evidence>
<feature type="transmembrane region" description="Helical" evidence="2">
    <location>
        <begin position="48"/>
        <end position="66"/>
    </location>
</feature>
<feature type="transmembrane region" description="Helical" evidence="2">
    <location>
        <begin position="107"/>
        <end position="123"/>
    </location>
</feature>
<dbReference type="AlphaFoldDB" id="A0A367ZL20"/>
<accession>A0A367ZL20</accession>
<feature type="transmembrane region" description="Helical" evidence="2">
    <location>
        <begin position="414"/>
        <end position="435"/>
    </location>
</feature>
<keyword evidence="2" id="KW-0472">Membrane</keyword>
<dbReference type="EMBL" id="QOQW01000019">
    <property type="protein sequence ID" value="RCK78794.1"/>
    <property type="molecule type" value="Genomic_DNA"/>
</dbReference>